<feature type="transmembrane region" description="Helical" evidence="4">
    <location>
        <begin position="378"/>
        <end position="399"/>
    </location>
</feature>
<keyword evidence="4" id="KW-0472">Membrane</keyword>
<evidence type="ECO:0000259" key="5">
    <source>
        <dbReference type="PROSITE" id="PS50850"/>
    </source>
</evidence>
<evidence type="ECO:0000256" key="1">
    <source>
        <dbReference type="ARBA" id="ARBA00004141"/>
    </source>
</evidence>
<feature type="transmembrane region" description="Helical" evidence="4">
    <location>
        <begin position="249"/>
        <end position="279"/>
    </location>
</feature>
<dbReference type="InterPro" id="IPR050327">
    <property type="entry name" value="Proton-linked_MCT"/>
</dbReference>
<dbReference type="Proteomes" id="UP001201262">
    <property type="component" value="Unassembled WGS sequence"/>
</dbReference>
<evidence type="ECO:0000256" key="3">
    <source>
        <dbReference type="SAM" id="MobiDB-lite"/>
    </source>
</evidence>
<dbReference type="InterPro" id="IPR036259">
    <property type="entry name" value="MFS_trans_sf"/>
</dbReference>
<reference evidence="6" key="1">
    <citation type="submission" date="2021-12" db="EMBL/GenBank/DDBJ databases">
        <title>Convergent genome expansion in fungi linked to evolution of root-endophyte symbiosis.</title>
        <authorList>
            <consortium name="DOE Joint Genome Institute"/>
            <person name="Ke Y.-H."/>
            <person name="Bonito G."/>
            <person name="Liao H.-L."/>
            <person name="Looney B."/>
            <person name="Rojas-Flechas A."/>
            <person name="Nash J."/>
            <person name="Hameed K."/>
            <person name="Schadt C."/>
            <person name="Martin F."/>
            <person name="Crous P.W."/>
            <person name="Miettinen O."/>
            <person name="Magnuson J.K."/>
            <person name="Labbe J."/>
            <person name="Jacobson D."/>
            <person name="Doktycz M.J."/>
            <person name="Veneault-Fourrey C."/>
            <person name="Kuo A."/>
            <person name="Mondo S."/>
            <person name="Calhoun S."/>
            <person name="Riley R."/>
            <person name="Ohm R."/>
            <person name="LaButti K."/>
            <person name="Andreopoulos B."/>
            <person name="Pangilinan J."/>
            <person name="Nolan M."/>
            <person name="Tritt A."/>
            <person name="Clum A."/>
            <person name="Lipzen A."/>
            <person name="Daum C."/>
            <person name="Barry K."/>
            <person name="Grigoriev I.V."/>
            <person name="Vilgalys R."/>
        </authorList>
    </citation>
    <scope>NUCLEOTIDE SEQUENCE</scope>
    <source>
        <strain evidence="6">PMI_201</strain>
    </source>
</reference>
<feature type="transmembrane region" description="Helical" evidence="4">
    <location>
        <begin position="176"/>
        <end position="196"/>
    </location>
</feature>
<feature type="transmembrane region" description="Helical" evidence="4">
    <location>
        <begin position="208"/>
        <end position="228"/>
    </location>
</feature>
<dbReference type="PROSITE" id="PS50850">
    <property type="entry name" value="MFS"/>
    <property type="match status" value="1"/>
</dbReference>
<keyword evidence="4" id="KW-0812">Transmembrane</keyword>
<sequence>MASNMDASIQHSNGGLTSSSTGSVNSPALRAQDDEKQEQDIIPNGGIKAWLQVFGAFLLFFNSWGVINTFGAYQTYYEFNLLQARSSSTISWIGTFQGFILITFSIVGGPIFDRGYFRHLIVGGSFFLVFGMMMTSLCSEYYQLFLAQGLCVGLGAGAIFLPSVAIVATYFTTKRALATGITAAGGSVGSVIYTIIFRKLQPRIGFAWSTRVIGFIALGCLIVSLAIMRSRAPPRSKTHQQARKMVDLSAFKSIPFLICIAGMFLAFIGLYIPFFYIIAYAETHANVTEDMSFYLLSIMNAASAFGRIIPGLLADRLGSVPVMAACTLASAVLIYAWIAINSLAGLIVFSILYGFVSGAVVSLPVTTVAFLVPDLSKVGTWMGMAFCFSGLGFLIGNPIAGTLTNVENDDYIRGIVFAASCVVAGGTVFSMLVGYLSFLKRKS</sequence>
<dbReference type="InterPro" id="IPR011701">
    <property type="entry name" value="MFS"/>
</dbReference>
<name>A0AAD4KQB4_9EURO</name>
<feature type="transmembrane region" description="Helical" evidence="4">
    <location>
        <begin position="141"/>
        <end position="164"/>
    </location>
</feature>
<feature type="transmembrane region" description="Helical" evidence="4">
    <location>
        <begin position="411"/>
        <end position="438"/>
    </location>
</feature>
<protein>
    <submittedName>
        <fullName evidence="6">Major facilitator superfamily domain-containing protein</fullName>
    </submittedName>
</protein>
<feature type="transmembrane region" description="Helical" evidence="4">
    <location>
        <begin position="116"/>
        <end position="135"/>
    </location>
</feature>
<dbReference type="EMBL" id="JAJTJA010000006">
    <property type="protein sequence ID" value="KAH8697913.1"/>
    <property type="molecule type" value="Genomic_DNA"/>
</dbReference>
<proteinExistence type="inferred from homology"/>
<dbReference type="AlphaFoldDB" id="A0AAD4KQB4"/>
<keyword evidence="4" id="KW-1133">Transmembrane helix</keyword>
<accession>A0AAD4KQB4</accession>
<gene>
    <name evidence="6" type="ORF">BGW36DRAFT_176994</name>
</gene>
<dbReference type="Pfam" id="PF07690">
    <property type="entry name" value="MFS_1"/>
    <property type="match status" value="1"/>
</dbReference>
<evidence type="ECO:0000313" key="7">
    <source>
        <dbReference type="Proteomes" id="UP001201262"/>
    </source>
</evidence>
<dbReference type="GeneID" id="70239977"/>
<feature type="domain" description="Major facilitator superfamily (MFS) profile" evidence="5">
    <location>
        <begin position="48"/>
        <end position="442"/>
    </location>
</feature>
<feature type="transmembrane region" description="Helical" evidence="4">
    <location>
        <begin position="346"/>
        <end position="371"/>
    </location>
</feature>
<dbReference type="CDD" id="cd17352">
    <property type="entry name" value="MFS_MCT_SLC16"/>
    <property type="match status" value="1"/>
</dbReference>
<feature type="transmembrane region" description="Helical" evidence="4">
    <location>
        <begin position="90"/>
        <end position="109"/>
    </location>
</feature>
<comment type="subcellular location">
    <subcellularLocation>
        <location evidence="1">Membrane</location>
        <topology evidence="1">Multi-pass membrane protein</topology>
    </subcellularLocation>
</comment>
<evidence type="ECO:0000313" key="6">
    <source>
        <dbReference type="EMBL" id="KAH8697913.1"/>
    </source>
</evidence>
<feature type="region of interest" description="Disordered" evidence="3">
    <location>
        <begin position="1"/>
        <end position="30"/>
    </location>
</feature>
<dbReference type="RefSeq" id="XP_046072614.1">
    <property type="nucleotide sequence ID" value="XM_046209690.1"/>
</dbReference>
<dbReference type="Gene3D" id="1.20.1250.20">
    <property type="entry name" value="MFS general substrate transporter like domains"/>
    <property type="match status" value="2"/>
</dbReference>
<feature type="transmembrane region" description="Helical" evidence="4">
    <location>
        <begin position="49"/>
        <end position="70"/>
    </location>
</feature>
<dbReference type="PANTHER" id="PTHR11360">
    <property type="entry name" value="MONOCARBOXYLATE TRANSPORTER"/>
    <property type="match status" value="1"/>
</dbReference>
<dbReference type="GO" id="GO:0016020">
    <property type="term" value="C:membrane"/>
    <property type="evidence" value="ECO:0007669"/>
    <property type="project" value="UniProtKB-SubCell"/>
</dbReference>
<evidence type="ECO:0000256" key="2">
    <source>
        <dbReference type="ARBA" id="ARBA00006727"/>
    </source>
</evidence>
<dbReference type="InterPro" id="IPR020846">
    <property type="entry name" value="MFS_dom"/>
</dbReference>
<organism evidence="6 7">
    <name type="scientific">Talaromyces proteolyticus</name>
    <dbReference type="NCBI Taxonomy" id="1131652"/>
    <lineage>
        <taxon>Eukaryota</taxon>
        <taxon>Fungi</taxon>
        <taxon>Dikarya</taxon>
        <taxon>Ascomycota</taxon>
        <taxon>Pezizomycotina</taxon>
        <taxon>Eurotiomycetes</taxon>
        <taxon>Eurotiomycetidae</taxon>
        <taxon>Eurotiales</taxon>
        <taxon>Trichocomaceae</taxon>
        <taxon>Talaromyces</taxon>
        <taxon>Talaromyces sect. Bacilispori</taxon>
    </lineage>
</organism>
<feature type="compositionally biased region" description="Low complexity" evidence="3">
    <location>
        <begin position="12"/>
        <end position="26"/>
    </location>
</feature>
<dbReference type="SUPFAM" id="SSF103473">
    <property type="entry name" value="MFS general substrate transporter"/>
    <property type="match status" value="1"/>
</dbReference>
<dbReference type="GO" id="GO:0022857">
    <property type="term" value="F:transmembrane transporter activity"/>
    <property type="evidence" value="ECO:0007669"/>
    <property type="project" value="InterPro"/>
</dbReference>
<keyword evidence="7" id="KW-1185">Reference proteome</keyword>
<dbReference type="PANTHER" id="PTHR11360:SF234">
    <property type="entry name" value="MFS-TYPE TRANSPORTER DBAD-RELATED"/>
    <property type="match status" value="1"/>
</dbReference>
<comment type="similarity">
    <text evidence="2">Belongs to the major facilitator superfamily. Monocarboxylate porter (TC 2.A.1.13) family.</text>
</comment>
<comment type="caution">
    <text evidence="6">The sequence shown here is derived from an EMBL/GenBank/DDBJ whole genome shotgun (WGS) entry which is preliminary data.</text>
</comment>
<evidence type="ECO:0000256" key="4">
    <source>
        <dbReference type="SAM" id="Phobius"/>
    </source>
</evidence>
<feature type="compositionally biased region" description="Polar residues" evidence="3">
    <location>
        <begin position="1"/>
        <end position="11"/>
    </location>
</feature>
<feature type="transmembrane region" description="Helical" evidence="4">
    <location>
        <begin position="320"/>
        <end position="340"/>
    </location>
</feature>
<feature type="transmembrane region" description="Helical" evidence="4">
    <location>
        <begin position="291"/>
        <end position="313"/>
    </location>
</feature>